<evidence type="ECO:0000256" key="4">
    <source>
        <dbReference type="ARBA" id="ARBA00022692"/>
    </source>
</evidence>
<dbReference type="NCBIfam" id="TIGR00698">
    <property type="entry name" value="YeiH family putative sulfate export transporter"/>
    <property type="match status" value="1"/>
</dbReference>
<sequence>METNSYLPHSVSSKLPGLALAGLLAVLGILAAKLPWSQQFGLSALSLAIVFGILVGNSVFSRFAVSAADGVDFSKNTLLRAGIVLYGFRITFQQIAAVGWMGIVTDALIVGLTFTLAVQLGTRVFKLDRQTAMLIGAGSSICGAAAVMATEPVVRGQEHKVSVAVATVVIFGTIAMFAYPLAYPYLGLSEQAYGIFAGSTIHEVAQVVAAGNSVSSAAASTAVIEKMLRVMMLAPFLLVLSGVLKRSRHAGVAGVAAANVNTGTVKITIPWFALLFVAASAVHSSGLLSASLVDALVTLDTALLAMAMAALGLRTSVGAVRQAGVRPILLAACLFLFLTVGGYLINDGVRHLFA</sequence>
<proteinExistence type="inferred from homology"/>
<protein>
    <submittedName>
        <fullName evidence="8">UPF0324 membrane protein</fullName>
    </submittedName>
</protein>
<keyword evidence="9" id="KW-1185">Reference proteome</keyword>
<name>A0A916XQ57_9BURK</name>
<dbReference type="InterPro" id="IPR018383">
    <property type="entry name" value="UPF0324_pro"/>
</dbReference>
<evidence type="ECO:0000313" key="8">
    <source>
        <dbReference type="EMBL" id="GGC91470.1"/>
    </source>
</evidence>
<feature type="transmembrane region" description="Helical" evidence="7">
    <location>
        <begin position="95"/>
        <end position="118"/>
    </location>
</feature>
<evidence type="ECO:0000256" key="1">
    <source>
        <dbReference type="ARBA" id="ARBA00004651"/>
    </source>
</evidence>
<evidence type="ECO:0000256" key="6">
    <source>
        <dbReference type="ARBA" id="ARBA00023136"/>
    </source>
</evidence>
<evidence type="ECO:0000256" key="2">
    <source>
        <dbReference type="ARBA" id="ARBA00007977"/>
    </source>
</evidence>
<dbReference type="Pfam" id="PF03601">
    <property type="entry name" value="Cons_hypoth698"/>
    <property type="match status" value="1"/>
</dbReference>
<dbReference type="InterPro" id="IPR004630">
    <property type="entry name" value="UPF0324_YeiH-like"/>
</dbReference>
<dbReference type="GO" id="GO:0005886">
    <property type="term" value="C:plasma membrane"/>
    <property type="evidence" value="ECO:0007669"/>
    <property type="project" value="UniProtKB-SubCell"/>
</dbReference>
<gene>
    <name evidence="8" type="ORF">GCM10011396_43440</name>
</gene>
<comment type="similarity">
    <text evidence="2">Belongs to the UPF0324 family.</text>
</comment>
<dbReference type="AlphaFoldDB" id="A0A916XQ57"/>
<comment type="caution">
    <text evidence="8">The sequence shown here is derived from an EMBL/GenBank/DDBJ whole genome shotgun (WGS) entry which is preliminary data.</text>
</comment>
<evidence type="ECO:0000256" key="7">
    <source>
        <dbReference type="SAM" id="Phobius"/>
    </source>
</evidence>
<feature type="transmembrane region" description="Helical" evidence="7">
    <location>
        <begin position="265"/>
        <end position="283"/>
    </location>
</feature>
<comment type="subcellular location">
    <subcellularLocation>
        <location evidence="1">Cell membrane</location>
        <topology evidence="1">Multi-pass membrane protein</topology>
    </subcellularLocation>
</comment>
<feature type="transmembrane region" description="Helical" evidence="7">
    <location>
        <begin position="41"/>
        <end position="60"/>
    </location>
</feature>
<keyword evidence="3" id="KW-1003">Cell membrane</keyword>
<evidence type="ECO:0000256" key="3">
    <source>
        <dbReference type="ARBA" id="ARBA00022475"/>
    </source>
</evidence>
<accession>A0A916XQ57</accession>
<feature type="transmembrane region" description="Helical" evidence="7">
    <location>
        <begin position="161"/>
        <end position="182"/>
    </location>
</feature>
<feature type="transmembrane region" description="Helical" evidence="7">
    <location>
        <begin position="325"/>
        <end position="345"/>
    </location>
</feature>
<keyword evidence="5 7" id="KW-1133">Transmembrane helix</keyword>
<reference evidence="8" key="2">
    <citation type="submission" date="2020-09" db="EMBL/GenBank/DDBJ databases">
        <authorList>
            <person name="Sun Q."/>
            <person name="Zhou Y."/>
        </authorList>
    </citation>
    <scope>NUCLEOTIDE SEQUENCE</scope>
    <source>
        <strain evidence="8">CGMCC 1.10998</strain>
    </source>
</reference>
<keyword evidence="4 7" id="KW-0812">Transmembrane</keyword>
<feature type="transmembrane region" description="Helical" evidence="7">
    <location>
        <begin position="130"/>
        <end position="149"/>
    </location>
</feature>
<reference evidence="8" key="1">
    <citation type="journal article" date="2014" name="Int. J. Syst. Evol. Microbiol.">
        <title>Complete genome sequence of Corynebacterium casei LMG S-19264T (=DSM 44701T), isolated from a smear-ripened cheese.</title>
        <authorList>
            <consortium name="US DOE Joint Genome Institute (JGI-PGF)"/>
            <person name="Walter F."/>
            <person name="Albersmeier A."/>
            <person name="Kalinowski J."/>
            <person name="Ruckert C."/>
        </authorList>
    </citation>
    <scope>NUCLEOTIDE SEQUENCE</scope>
    <source>
        <strain evidence="8">CGMCC 1.10998</strain>
    </source>
</reference>
<dbReference type="PANTHER" id="PTHR30106">
    <property type="entry name" value="INNER MEMBRANE PROTEIN YEIH-RELATED"/>
    <property type="match status" value="1"/>
</dbReference>
<evidence type="ECO:0000256" key="5">
    <source>
        <dbReference type="ARBA" id="ARBA00022989"/>
    </source>
</evidence>
<keyword evidence="6 7" id="KW-0472">Membrane</keyword>
<dbReference type="EMBL" id="BMED01000005">
    <property type="protein sequence ID" value="GGC91470.1"/>
    <property type="molecule type" value="Genomic_DNA"/>
</dbReference>
<feature type="transmembrane region" description="Helical" evidence="7">
    <location>
        <begin position="227"/>
        <end position="244"/>
    </location>
</feature>
<dbReference type="Proteomes" id="UP000637423">
    <property type="component" value="Unassembled WGS sequence"/>
</dbReference>
<dbReference type="PANTHER" id="PTHR30106:SF2">
    <property type="entry name" value="UPF0324 INNER MEMBRANE PROTEIN YEIH"/>
    <property type="match status" value="1"/>
</dbReference>
<evidence type="ECO:0000313" key="9">
    <source>
        <dbReference type="Proteomes" id="UP000637423"/>
    </source>
</evidence>
<organism evidence="8 9">
    <name type="scientific">Undibacterium terreum</name>
    <dbReference type="NCBI Taxonomy" id="1224302"/>
    <lineage>
        <taxon>Bacteria</taxon>
        <taxon>Pseudomonadati</taxon>
        <taxon>Pseudomonadota</taxon>
        <taxon>Betaproteobacteria</taxon>
        <taxon>Burkholderiales</taxon>
        <taxon>Oxalobacteraceae</taxon>
        <taxon>Undibacterium</taxon>
    </lineage>
</organism>
<feature type="transmembrane region" description="Helical" evidence="7">
    <location>
        <begin position="295"/>
        <end position="313"/>
    </location>
</feature>
<dbReference type="RefSeq" id="WP_188568227.1">
    <property type="nucleotide sequence ID" value="NZ_BMED01000005.1"/>
</dbReference>